<protein>
    <submittedName>
        <fullName evidence="1">Uncharacterized protein</fullName>
    </submittedName>
</protein>
<dbReference type="InterPro" id="IPR021109">
    <property type="entry name" value="Peptidase_aspartic_dom_sf"/>
</dbReference>
<dbReference type="Proteomes" id="UP000019141">
    <property type="component" value="Unassembled WGS sequence"/>
</dbReference>
<dbReference type="EMBL" id="AZHW01001341">
    <property type="protein sequence ID" value="ETW92942.1"/>
    <property type="molecule type" value="Genomic_DNA"/>
</dbReference>
<comment type="caution">
    <text evidence="1">The sequence shown here is derived from an EMBL/GenBank/DDBJ whole genome shotgun (WGS) entry which is preliminary data.</text>
</comment>
<dbReference type="Gene3D" id="2.40.70.10">
    <property type="entry name" value="Acid Proteases"/>
    <property type="match status" value="1"/>
</dbReference>
<dbReference type="AlphaFoldDB" id="W4L4G0"/>
<keyword evidence="2" id="KW-1185">Reference proteome</keyword>
<name>W4L4G0_ENTF1</name>
<evidence type="ECO:0000313" key="2">
    <source>
        <dbReference type="Proteomes" id="UP000019141"/>
    </source>
</evidence>
<organism evidence="1 2">
    <name type="scientific">Entotheonella factor</name>
    <dbReference type="NCBI Taxonomy" id="1429438"/>
    <lineage>
        <taxon>Bacteria</taxon>
        <taxon>Pseudomonadati</taxon>
        <taxon>Nitrospinota/Tectimicrobiota group</taxon>
        <taxon>Candidatus Tectimicrobiota</taxon>
        <taxon>Candidatus Entotheonellia</taxon>
        <taxon>Candidatus Entotheonellales</taxon>
        <taxon>Candidatus Entotheonellaceae</taxon>
        <taxon>Candidatus Entotheonella</taxon>
    </lineage>
</organism>
<reference evidence="1 2" key="1">
    <citation type="journal article" date="2014" name="Nature">
        <title>An environmental bacterial taxon with a large and distinct metabolic repertoire.</title>
        <authorList>
            <person name="Wilson M.C."/>
            <person name="Mori T."/>
            <person name="Ruckert C."/>
            <person name="Uria A.R."/>
            <person name="Helf M.J."/>
            <person name="Takada K."/>
            <person name="Gernert C."/>
            <person name="Steffens U.A."/>
            <person name="Heycke N."/>
            <person name="Schmitt S."/>
            <person name="Rinke C."/>
            <person name="Helfrich E.J."/>
            <person name="Brachmann A.O."/>
            <person name="Gurgui C."/>
            <person name="Wakimoto T."/>
            <person name="Kracht M."/>
            <person name="Crusemann M."/>
            <person name="Hentschel U."/>
            <person name="Abe I."/>
            <person name="Matsunaga S."/>
            <person name="Kalinowski J."/>
            <person name="Takeyama H."/>
            <person name="Piel J."/>
        </authorList>
    </citation>
    <scope>NUCLEOTIDE SEQUENCE [LARGE SCALE GENOMIC DNA]</scope>
    <source>
        <strain evidence="2">TSY1</strain>
    </source>
</reference>
<gene>
    <name evidence="1" type="ORF">ETSY1_41425</name>
</gene>
<evidence type="ECO:0000313" key="1">
    <source>
        <dbReference type="EMBL" id="ETW92942.1"/>
    </source>
</evidence>
<dbReference type="HOGENOM" id="CLU_2192203_0_0_7"/>
<proteinExistence type="predicted"/>
<accession>W4L4G0</accession>
<sequence>MITLSVAGALWSGIIDTGFNGDLELPEELRGQLNAQYIGRLSSLLAGGQQVDEDVYLVEFPFDGRTVRAEATFADSREILIGTQLLSSYRLEIDFPQQTVRLESTYAG</sequence>